<reference evidence="2" key="1">
    <citation type="submission" date="2016-11" db="UniProtKB">
        <authorList>
            <consortium name="WormBaseParasite"/>
        </authorList>
    </citation>
    <scope>IDENTIFICATION</scope>
</reference>
<name>A0A1I7WH42_HETBA</name>
<keyword evidence="1" id="KW-1185">Reference proteome</keyword>
<sequence length="113" mass="12876">MERKVLIKNLNYEEDARNCDPSGHSLYVVVKRSGTSLRRITFGYRSIAFIPLCRLVLYRNSTPKCLSLNTCHRRRPNSRGIRKLRDSKSNTQPGKCCATKVKGGGYKIGRQCI</sequence>
<evidence type="ECO:0000313" key="2">
    <source>
        <dbReference type="WBParaSite" id="Hba_04314"/>
    </source>
</evidence>
<organism evidence="1 2">
    <name type="scientific">Heterorhabditis bacteriophora</name>
    <name type="common">Entomopathogenic nematode worm</name>
    <dbReference type="NCBI Taxonomy" id="37862"/>
    <lineage>
        <taxon>Eukaryota</taxon>
        <taxon>Metazoa</taxon>
        <taxon>Ecdysozoa</taxon>
        <taxon>Nematoda</taxon>
        <taxon>Chromadorea</taxon>
        <taxon>Rhabditida</taxon>
        <taxon>Rhabditina</taxon>
        <taxon>Rhabditomorpha</taxon>
        <taxon>Strongyloidea</taxon>
        <taxon>Heterorhabditidae</taxon>
        <taxon>Heterorhabditis</taxon>
    </lineage>
</organism>
<dbReference type="WBParaSite" id="Hba_04314">
    <property type="protein sequence ID" value="Hba_04314"/>
    <property type="gene ID" value="Hba_04314"/>
</dbReference>
<proteinExistence type="predicted"/>
<dbReference type="AlphaFoldDB" id="A0A1I7WH42"/>
<protein>
    <submittedName>
        <fullName evidence="2">Uncharacterized protein</fullName>
    </submittedName>
</protein>
<evidence type="ECO:0000313" key="1">
    <source>
        <dbReference type="Proteomes" id="UP000095283"/>
    </source>
</evidence>
<accession>A0A1I7WH42</accession>
<dbReference type="Proteomes" id="UP000095283">
    <property type="component" value="Unplaced"/>
</dbReference>